<protein>
    <submittedName>
        <fullName evidence="2">Uncharacterized protein</fullName>
    </submittedName>
</protein>
<evidence type="ECO:0000313" key="3">
    <source>
        <dbReference type="Proteomes" id="UP000299102"/>
    </source>
</evidence>
<organism evidence="2 3">
    <name type="scientific">Eumeta variegata</name>
    <name type="common">Bagworm moth</name>
    <name type="synonym">Eumeta japonica</name>
    <dbReference type="NCBI Taxonomy" id="151549"/>
    <lineage>
        <taxon>Eukaryota</taxon>
        <taxon>Metazoa</taxon>
        <taxon>Ecdysozoa</taxon>
        <taxon>Arthropoda</taxon>
        <taxon>Hexapoda</taxon>
        <taxon>Insecta</taxon>
        <taxon>Pterygota</taxon>
        <taxon>Neoptera</taxon>
        <taxon>Endopterygota</taxon>
        <taxon>Lepidoptera</taxon>
        <taxon>Glossata</taxon>
        <taxon>Ditrysia</taxon>
        <taxon>Tineoidea</taxon>
        <taxon>Psychidae</taxon>
        <taxon>Oiketicinae</taxon>
        <taxon>Eumeta</taxon>
    </lineage>
</organism>
<dbReference type="EMBL" id="BGZK01000216">
    <property type="protein sequence ID" value="GBP29147.1"/>
    <property type="molecule type" value="Genomic_DNA"/>
</dbReference>
<name>A0A4C1USZ0_EUMVA</name>
<dbReference type="Proteomes" id="UP000299102">
    <property type="component" value="Unassembled WGS sequence"/>
</dbReference>
<evidence type="ECO:0000313" key="2">
    <source>
        <dbReference type="EMBL" id="GBP29147.1"/>
    </source>
</evidence>
<reference evidence="2 3" key="1">
    <citation type="journal article" date="2019" name="Commun. Biol.">
        <title>The bagworm genome reveals a unique fibroin gene that provides high tensile strength.</title>
        <authorList>
            <person name="Kono N."/>
            <person name="Nakamura H."/>
            <person name="Ohtoshi R."/>
            <person name="Tomita M."/>
            <person name="Numata K."/>
            <person name="Arakawa K."/>
        </authorList>
    </citation>
    <scope>NUCLEOTIDE SEQUENCE [LARGE SCALE GENOMIC DNA]</scope>
</reference>
<gene>
    <name evidence="2" type="ORF">EVAR_17685_1</name>
</gene>
<evidence type="ECO:0000256" key="1">
    <source>
        <dbReference type="SAM" id="MobiDB-lite"/>
    </source>
</evidence>
<feature type="region of interest" description="Disordered" evidence="1">
    <location>
        <begin position="64"/>
        <end position="88"/>
    </location>
</feature>
<keyword evidence="3" id="KW-1185">Reference proteome</keyword>
<sequence length="108" mass="12084">MMTHYLDNETETRRSSRVDIESTRPNARSAAGGGVVRGHEYQISRCILTSSRIRNELIQLESVETRPPDPSVSGVRRPSARGRVSSDIGQRISRSITFSRVCLPETIK</sequence>
<feature type="region of interest" description="Disordered" evidence="1">
    <location>
        <begin position="1"/>
        <end position="35"/>
    </location>
</feature>
<comment type="caution">
    <text evidence="2">The sequence shown here is derived from an EMBL/GenBank/DDBJ whole genome shotgun (WGS) entry which is preliminary data.</text>
</comment>
<accession>A0A4C1USZ0</accession>
<feature type="compositionally biased region" description="Basic and acidic residues" evidence="1">
    <location>
        <begin position="1"/>
        <end position="22"/>
    </location>
</feature>
<dbReference type="AlphaFoldDB" id="A0A4C1USZ0"/>
<proteinExistence type="predicted"/>